<reference evidence="2 3" key="1">
    <citation type="submission" date="2015-09" db="EMBL/GenBank/DDBJ databases">
        <authorList>
            <consortium name="Pathogen Informatics"/>
        </authorList>
    </citation>
    <scope>NUCLEOTIDE SEQUENCE [LARGE SCALE GENOMIC DNA]</scope>
    <source>
        <strain evidence="2 3">2789STDY5608887</strain>
    </source>
</reference>
<name>A0A173VNN8_9FIRM</name>
<dbReference type="EMBL" id="CYXX01000035">
    <property type="protein sequence ID" value="CUN28753.1"/>
    <property type="molecule type" value="Genomic_DNA"/>
</dbReference>
<dbReference type="Pfam" id="PF18941">
    <property type="entry name" value="DUF5688"/>
    <property type="match status" value="1"/>
</dbReference>
<evidence type="ECO:0000256" key="1">
    <source>
        <dbReference type="SAM" id="MobiDB-lite"/>
    </source>
</evidence>
<proteinExistence type="predicted"/>
<sequence>MIAREMIAEKVFAEGVAKDIRNFLPAKYENAEFQVMQMNKNNGVQMVGVQVRLQEENVCPVVYVEPFFNEIRLGEPVEKVMNEIAKCMEEAGNAPFVHNGINPMDYDSVKEHLAVMLVNTQENKRMLQEMPHENIEDLSTICYVDFPVESNDGKATMKVKNEHLKMWNVDAKEMFHQARANTQPVNTPILQSMDEMMLSIFNEEGHATNLLNESVEFGLRSHDMLYALTNVEKQYGASMITQPAVLNKLEQLFPEGFYVLPSSVHEVLIVPDNGEMEPKMLGEMVREVNKNEVERQEVLSDRVYSYDKEKHQIRQEPDSIQKAKEMER</sequence>
<feature type="region of interest" description="Disordered" evidence="1">
    <location>
        <begin position="307"/>
        <end position="328"/>
    </location>
</feature>
<accession>A0A173VNN8</accession>
<dbReference type="InterPro" id="IPR043743">
    <property type="entry name" value="DUF5688"/>
</dbReference>
<protein>
    <submittedName>
        <fullName evidence="2">Uncharacterized protein</fullName>
    </submittedName>
</protein>
<dbReference type="RefSeq" id="WP_055171604.1">
    <property type="nucleotide sequence ID" value="NZ_CYXX01000035.1"/>
</dbReference>
<gene>
    <name evidence="2" type="ORF">ERS852444_03201</name>
</gene>
<evidence type="ECO:0000313" key="3">
    <source>
        <dbReference type="Proteomes" id="UP000095453"/>
    </source>
</evidence>
<dbReference type="AlphaFoldDB" id="A0A173VNN8"/>
<evidence type="ECO:0000313" key="2">
    <source>
        <dbReference type="EMBL" id="CUN28753.1"/>
    </source>
</evidence>
<dbReference type="Proteomes" id="UP000095453">
    <property type="component" value="Unassembled WGS sequence"/>
</dbReference>
<organism evidence="2 3">
    <name type="scientific">Roseburia inulinivorans</name>
    <dbReference type="NCBI Taxonomy" id="360807"/>
    <lineage>
        <taxon>Bacteria</taxon>
        <taxon>Bacillati</taxon>
        <taxon>Bacillota</taxon>
        <taxon>Clostridia</taxon>
        <taxon>Lachnospirales</taxon>
        <taxon>Lachnospiraceae</taxon>
        <taxon>Roseburia</taxon>
    </lineage>
</organism>